<dbReference type="Proteomes" id="UP000219356">
    <property type="component" value="Unassembled WGS sequence"/>
</dbReference>
<name>A0A285NMQ9_9BACI</name>
<keyword evidence="3" id="KW-0121">Carboxypeptidase</keyword>
<keyword evidence="3" id="KW-0645">Protease</keyword>
<dbReference type="GO" id="GO:0004185">
    <property type="term" value="F:serine-type carboxypeptidase activity"/>
    <property type="evidence" value="ECO:0007669"/>
    <property type="project" value="InterPro"/>
</dbReference>
<dbReference type="AlphaFoldDB" id="A0A285NMQ9"/>
<dbReference type="Pfam" id="PF02113">
    <property type="entry name" value="Peptidase_S13"/>
    <property type="match status" value="1"/>
</dbReference>
<evidence type="ECO:0000256" key="1">
    <source>
        <dbReference type="ARBA" id="ARBA00006096"/>
    </source>
</evidence>
<dbReference type="SUPFAM" id="SSF56601">
    <property type="entry name" value="beta-lactamase/transpeptidase-like"/>
    <property type="match status" value="1"/>
</dbReference>
<dbReference type="NCBIfam" id="TIGR00666">
    <property type="entry name" value="PBP4"/>
    <property type="match status" value="1"/>
</dbReference>
<dbReference type="EMBL" id="OBEK01000002">
    <property type="protein sequence ID" value="SNZ10223.1"/>
    <property type="molecule type" value="Genomic_DNA"/>
</dbReference>
<dbReference type="RefSeq" id="WP_179636911.1">
    <property type="nucleotide sequence ID" value="NZ_OBEK01000002.1"/>
</dbReference>
<organism evidence="3 4">
    <name type="scientific">Terribacillus aidingensis</name>
    <dbReference type="NCBI Taxonomy" id="586416"/>
    <lineage>
        <taxon>Bacteria</taxon>
        <taxon>Bacillati</taxon>
        <taxon>Bacillota</taxon>
        <taxon>Bacilli</taxon>
        <taxon>Bacillales</taxon>
        <taxon>Bacillaceae</taxon>
        <taxon>Terribacillus</taxon>
    </lineage>
</organism>
<dbReference type="InterPro" id="IPR000667">
    <property type="entry name" value="Peptidase_S13"/>
</dbReference>
<protein>
    <submittedName>
        <fullName evidence="3">D-alanyl-D-alanine carboxypeptidase / D-alanyl-D-alanine-endopeptidase (Penicillin-binding protein 4)</fullName>
    </submittedName>
</protein>
<keyword evidence="2" id="KW-0378">Hydrolase</keyword>
<sequence>MLRIFLRILAGGLLLFLCMVPQTHVHVAGKEDRMKERIEKYLAGEGRLQGAVAAIHIADAETGKTLYEQHADVRMRPASNMKLLTAAAVLHELGPSHHFQTKVATDGRIEEGKLEGNLYLIGQGDPSLTYKDLQQLTIQLQNLGIHHISGDIIADDTWFDQARYSEDTTWKDESAYYGAAISALTVSPDEDHDTGTVKVEVRADTSSQIPAIRTSPATDYITVRNNAVIAGEQDETDLEIVRTHGKNEIVISGSLAKGEKEQEWVAVWEPTEYVLHLFADYLNEAGINWEGTAKTGTAPSQSQTLLKRESAPLEELLLPFMKLSNNGHAEMFIKQIGRKEKPGNWPDGIEQMERYLKQLQLPVEQMVIRDGSGLSHANGITARQLTSLLINVQKASWFPSFKRSLPIAGEPERLLGGTLRSRFTESELAGNVIAKTGTLTGVSSLSGYMKTKTGEQLVFSIVLNGLLDEEDGPVIEDHLLKLVYDNLESMHNN</sequence>
<dbReference type="Gene3D" id="3.50.80.20">
    <property type="entry name" value="D-Ala-D-Ala carboxypeptidase C, peptidase S13"/>
    <property type="match status" value="1"/>
</dbReference>
<evidence type="ECO:0000256" key="2">
    <source>
        <dbReference type="ARBA" id="ARBA00022801"/>
    </source>
</evidence>
<evidence type="ECO:0000313" key="3">
    <source>
        <dbReference type="EMBL" id="SNZ10223.1"/>
    </source>
</evidence>
<dbReference type="PRINTS" id="PR00922">
    <property type="entry name" value="DADACBPTASE3"/>
</dbReference>
<evidence type="ECO:0000313" key="4">
    <source>
        <dbReference type="Proteomes" id="UP000219356"/>
    </source>
</evidence>
<dbReference type="PANTHER" id="PTHR30023">
    <property type="entry name" value="D-ALANYL-D-ALANINE CARBOXYPEPTIDASE"/>
    <property type="match status" value="1"/>
</dbReference>
<reference evidence="4" key="1">
    <citation type="submission" date="2017-09" db="EMBL/GenBank/DDBJ databases">
        <authorList>
            <person name="Varghese N."/>
            <person name="Submissions S."/>
        </authorList>
    </citation>
    <scope>NUCLEOTIDE SEQUENCE [LARGE SCALE GENOMIC DNA]</scope>
    <source>
        <strain evidence="4">CGMCC 1.8913</strain>
    </source>
</reference>
<dbReference type="InterPro" id="IPR012338">
    <property type="entry name" value="Beta-lactam/transpept-like"/>
</dbReference>
<proteinExistence type="inferred from homology"/>
<dbReference type="GO" id="GO:0006508">
    <property type="term" value="P:proteolysis"/>
    <property type="evidence" value="ECO:0007669"/>
    <property type="project" value="InterPro"/>
</dbReference>
<keyword evidence="4" id="KW-1185">Reference proteome</keyword>
<gene>
    <name evidence="3" type="ORF">SAMN05421503_1610</name>
</gene>
<accession>A0A285NMQ9</accession>
<dbReference type="PANTHER" id="PTHR30023:SF0">
    <property type="entry name" value="PENICILLIN-SENSITIVE CARBOXYPEPTIDASE A"/>
    <property type="match status" value="1"/>
</dbReference>
<comment type="similarity">
    <text evidence="1">Belongs to the peptidase S13 family.</text>
</comment>
<dbReference type="GO" id="GO:0000270">
    <property type="term" value="P:peptidoglycan metabolic process"/>
    <property type="evidence" value="ECO:0007669"/>
    <property type="project" value="TreeGrafter"/>
</dbReference>
<dbReference type="Gene3D" id="3.40.710.10">
    <property type="entry name" value="DD-peptidase/beta-lactamase superfamily"/>
    <property type="match status" value="2"/>
</dbReference>